<dbReference type="Proteomes" id="UP000093129">
    <property type="component" value="Unassembled WGS sequence"/>
</dbReference>
<evidence type="ECO:0000313" key="2">
    <source>
        <dbReference type="Proteomes" id="UP000093129"/>
    </source>
</evidence>
<dbReference type="EMBL" id="MASQ01000059">
    <property type="protein sequence ID" value="OCB03596.1"/>
    <property type="molecule type" value="Genomic_DNA"/>
</dbReference>
<organism evidence="1 2">
    <name type="scientific">Acidithiobacillus ferrivorans</name>
    <dbReference type="NCBI Taxonomy" id="160808"/>
    <lineage>
        <taxon>Bacteria</taxon>
        <taxon>Pseudomonadati</taxon>
        <taxon>Pseudomonadota</taxon>
        <taxon>Acidithiobacillia</taxon>
        <taxon>Acidithiobacillales</taxon>
        <taxon>Acidithiobacillaceae</taxon>
        <taxon>Acidithiobacillus</taxon>
    </lineage>
</organism>
<proteinExistence type="predicted"/>
<evidence type="ECO:0000313" key="1">
    <source>
        <dbReference type="EMBL" id="OCB03596.1"/>
    </source>
</evidence>
<gene>
    <name evidence="1" type="ORF">BBC27_07070</name>
</gene>
<name>A0A1B9C0T9_9PROT</name>
<sequence length="134" mass="15001">MSISPFNVIEEAGTAVLTLTEGLEKDEFLASRLTRAETRRQLHLMSAAALLLSAEIHALMVEIDWDGWRTLDQRLATSDQAADILLWLAVRALAPDTLMWLRVYRKNQPEWFKEDAMKADVCYPAISPGTGACP</sequence>
<dbReference type="AlphaFoldDB" id="A0A1B9C0T9"/>
<reference evidence="1 2" key="1">
    <citation type="submission" date="2016-07" db="EMBL/GenBank/DDBJ databases">
        <title>Draft genome of a psychrotolerant acidophile Acidithiobacillus ferrivorans strain YL15.</title>
        <authorList>
            <person name="Peng T."/>
            <person name="Ma L."/>
            <person name="Nan M."/>
            <person name="An N."/>
            <person name="Wang M."/>
            <person name="Qiu G."/>
            <person name="Zeng W."/>
        </authorList>
    </citation>
    <scope>NUCLEOTIDE SEQUENCE [LARGE SCALE GENOMIC DNA]</scope>
    <source>
        <strain evidence="1 2">YL15</strain>
    </source>
</reference>
<accession>A0A1B9C0T9</accession>
<protein>
    <submittedName>
        <fullName evidence="1">Uncharacterized protein</fullName>
    </submittedName>
</protein>
<comment type="caution">
    <text evidence="1">The sequence shown here is derived from an EMBL/GenBank/DDBJ whole genome shotgun (WGS) entry which is preliminary data.</text>
</comment>